<organismHost>
    <name type="scientific">Capra hircus</name>
    <name type="common">Goat</name>
    <dbReference type="NCBI Taxonomy" id="9925"/>
</organismHost>
<evidence type="ECO:0000313" key="3">
    <source>
        <dbReference type="Proteomes" id="UP000103309"/>
    </source>
</evidence>
<evidence type="ECO:0000256" key="1">
    <source>
        <dbReference type="SAM" id="Phobius"/>
    </source>
</evidence>
<keyword evidence="1" id="KW-1133">Transmembrane helix</keyword>
<reference evidence="2 3" key="1">
    <citation type="submission" date="2010-04" db="EMBL/GenBank/DDBJ databases">
        <title>Novel immune-modulators identified by a rapid, functional screen of the Parapox virus genome.</title>
        <authorList>
            <person name="McGuire M.J."/>
            <person name="Sykes K.F."/>
            <person name="Johnston S.A."/>
        </authorList>
    </citation>
    <scope>NUCLEOTIDE SEQUENCE [LARGE SCALE GENOMIC DNA]</scope>
    <source>
        <strain evidence="2">D1701</strain>
    </source>
</reference>
<organismHost>
    <name type="scientific">Homo sapiens</name>
    <name type="common">Human</name>
    <dbReference type="NCBI Taxonomy" id="9606"/>
</organismHost>
<protein>
    <submittedName>
        <fullName evidence="2">PP265</fullName>
    </submittedName>
</protein>
<organismHost>
    <name type="scientific">Ovis aries</name>
    <name type="common">Sheep</name>
    <dbReference type="NCBI Taxonomy" id="9940"/>
</organismHost>
<feature type="transmembrane region" description="Helical" evidence="1">
    <location>
        <begin position="48"/>
        <end position="68"/>
    </location>
</feature>
<keyword evidence="1" id="KW-0472">Membrane</keyword>
<name>F1AXG2_ORFV</name>
<evidence type="ECO:0000313" key="2">
    <source>
        <dbReference type="EMBL" id="ADY76824.1"/>
    </source>
</evidence>
<organism evidence="2 3">
    <name type="scientific">Orf virus</name>
    <name type="common">ORFV</name>
    <dbReference type="NCBI Taxonomy" id="10258"/>
    <lineage>
        <taxon>Viruses</taxon>
        <taxon>Varidnaviria</taxon>
        <taxon>Bamfordvirae</taxon>
        <taxon>Nucleocytoviricota</taxon>
        <taxon>Pokkesviricetes</taxon>
        <taxon>Chitovirales</taxon>
        <taxon>Poxviridae</taxon>
        <taxon>Chordopoxvirinae</taxon>
        <taxon>Parapoxvirus</taxon>
        <taxon>Parapoxvirus orf</taxon>
    </lineage>
</organism>
<proteinExistence type="predicted"/>
<sequence length="98" mass="11503">MKLANSAKHAHKITPCPDRSQLFPIPCLTRTLITRSFLPPLNYTYTPVMLYFCTLILYTFTLTLYFIFVPKLDDSYFVFTSKFRKFHTPVAKNEIVPF</sequence>
<dbReference type="Proteomes" id="UP000103309">
    <property type="component" value="Segment"/>
</dbReference>
<accession>F1AXG2</accession>
<keyword evidence="1" id="KW-0812">Transmembrane</keyword>
<dbReference type="EMBL" id="HM133903">
    <property type="protein sequence ID" value="ADY76824.1"/>
    <property type="molecule type" value="Genomic_DNA"/>
</dbReference>